<keyword evidence="3" id="KW-1185">Reference proteome</keyword>
<evidence type="ECO:0000313" key="2">
    <source>
        <dbReference type="EMBL" id="OQR78980.1"/>
    </source>
</evidence>
<dbReference type="OrthoDB" id="6514417at2759"/>
<organism evidence="2 3">
    <name type="scientific">Tropilaelaps mercedesae</name>
    <dbReference type="NCBI Taxonomy" id="418985"/>
    <lineage>
        <taxon>Eukaryota</taxon>
        <taxon>Metazoa</taxon>
        <taxon>Ecdysozoa</taxon>
        <taxon>Arthropoda</taxon>
        <taxon>Chelicerata</taxon>
        <taxon>Arachnida</taxon>
        <taxon>Acari</taxon>
        <taxon>Parasitiformes</taxon>
        <taxon>Mesostigmata</taxon>
        <taxon>Gamasina</taxon>
        <taxon>Dermanyssoidea</taxon>
        <taxon>Laelapidae</taxon>
        <taxon>Tropilaelaps</taxon>
    </lineage>
</organism>
<evidence type="ECO:0000313" key="3">
    <source>
        <dbReference type="Proteomes" id="UP000192247"/>
    </source>
</evidence>
<evidence type="ECO:0000256" key="1">
    <source>
        <dbReference type="SAM" id="SignalP"/>
    </source>
</evidence>
<accession>A0A1V9XZU9</accession>
<dbReference type="EMBL" id="MNPL01001612">
    <property type="protein sequence ID" value="OQR78980.1"/>
    <property type="molecule type" value="Genomic_DNA"/>
</dbReference>
<protein>
    <submittedName>
        <fullName evidence="2">Uncharacterized protein</fullName>
    </submittedName>
</protein>
<sequence>MFAKLFVLFALVACAFGGVLKDVTGGTYDLTTGQYSSAITGHVFNSVPVVGAYAAPIAAYGAYGYAAPYAYGGLYI</sequence>
<dbReference type="AlphaFoldDB" id="A0A1V9XZU9"/>
<feature type="signal peptide" evidence="1">
    <location>
        <begin position="1"/>
        <end position="17"/>
    </location>
</feature>
<dbReference type="Proteomes" id="UP000192247">
    <property type="component" value="Unassembled WGS sequence"/>
</dbReference>
<reference evidence="2 3" key="1">
    <citation type="journal article" date="2017" name="Gigascience">
        <title>Draft genome of the honey bee ectoparasitic mite, Tropilaelaps mercedesae, is shaped by the parasitic life history.</title>
        <authorList>
            <person name="Dong X."/>
            <person name="Armstrong S.D."/>
            <person name="Xia D."/>
            <person name="Makepeace B.L."/>
            <person name="Darby A.C."/>
            <person name="Kadowaki T."/>
        </authorList>
    </citation>
    <scope>NUCLEOTIDE SEQUENCE [LARGE SCALE GENOMIC DNA]</scope>
    <source>
        <strain evidence="2">Wuxi-XJTLU</strain>
    </source>
</reference>
<gene>
    <name evidence="2" type="ORF">BIW11_00223</name>
</gene>
<name>A0A1V9XZU9_9ACAR</name>
<proteinExistence type="predicted"/>
<feature type="chain" id="PRO_5013252387" evidence="1">
    <location>
        <begin position="18"/>
        <end position="76"/>
    </location>
</feature>
<comment type="caution">
    <text evidence="2">The sequence shown here is derived from an EMBL/GenBank/DDBJ whole genome shotgun (WGS) entry which is preliminary data.</text>
</comment>
<keyword evidence="1" id="KW-0732">Signal</keyword>
<dbReference type="InParanoid" id="A0A1V9XZU9"/>